<name>D1PWM3_9BACT</name>
<keyword evidence="3" id="KW-1185">Reference proteome</keyword>
<evidence type="ECO:0000313" key="3">
    <source>
        <dbReference type="Proteomes" id="UP000003160"/>
    </source>
</evidence>
<accession>D1PWM3</accession>
<comment type="caution">
    <text evidence="2">The sequence shown here is derived from an EMBL/GenBank/DDBJ whole genome shotgun (WGS) entry which is preliminary data.</text>
</comment>
<evidence type="ECO:0000259" key="1">
    <source>
        <dbReference type="Pfam" id="PF17415"/>
    </source>
</evidence>
<sequence length="187" mass="20457">MLTDGGESVVFEAPWTASWATKADSVYRALVYYDVSTNRYLSSAPVIVTPPARLSPGITVPTDPLTIESTWVSGGFFNIAFAVKAGRTDSVGIVRKMGLIFDNHASARGSRRTVDIRIFHAQNGIPEYYTVRGYMSMPLANAWQGAVIRLRANTYEGEKTYVSQVPVSPSHASSAPVGFLFRHHNCP</sequence>
<dbReference type="EMBL" id="ACKS01000058">
    <property type="protein sequence ID" value="EFA44204.1"/>
    <property type="molecule type" value="Genomic_DNA"/>
</dbReference>
<dbReference type="eggNOG" id="ENOG50330NV">
    <property type="taxonomic scope" value="Bacteria"/>
</dbReference>
<protein>
    <recommendedName>
        <fullName evidence="1">NigD-like C-terminal domain-containing protein</fullName>
    </recommendedName>
</protein>
<dbReference type="HOGENOM" id="CLU_104503_1_0_10"/>
<organism evidence="2 3">
    <name type="scientific">Hallella bergensis DSM 17361</name>
    <dbReference type="NCBI Taxonomy" id="585502"/>
    <lineage>
        <taxon>Bacteria</taxon>
        <taxon>Pseudomonadati</taxon>
        <taxon>Bacteroidota</taxon>
        <taxon>Bacteroidia</taxon>
        <taxon>Bacteroidales</taxon>
        <taxon>Prevotellaceae</taxon>
        <taxon>Hallella</taxon>
    </lineage>
</organism>
<feature type="domain" description="NigD-like C-terminal" evidence="1">
    <location>
        <begin position="62"/>
        <end position="162"/>
    </location>
</feature>
<dbReference type="AlphaFoldDB" id="D1PWM3"/>
<dbReference type="Pfam" id="PF17415">
    <property type="entry name" value="NigD_C"/>
    <property type="match status" value="1"/>
</dbReference>
<reference evidence="2 3" key="1">
    <citation type="submission" date="2009-10" db="EMBL/GenBank/DDBJ databases">
        <authorList>
            <person name="Qin X."/>
            <person name="Bachman B."/>
            <person name="Battles P."/>
            <person name="Bell A."/>
            <person name="Bess C."/>
            <person name="Bickham C."/>
            <person name="Chaboub L."/>
            <person name="Chen D."/>
            <person name="Coyle M."/>
            <person name="Deiros D.R."/>
            <person name="Dinh H."/>
            <person name="Forbes L."/>
            <person name="Fowler G."/>
            <person name="Francisco L."/>
            <person name="Fu Q."/>
            <person name="Gubbala S."/>
            <person name="Hale W."/>
            <person name="Han Y."/>
            <person name="Hemphill L."/>
            <person name="Highlander S.K."/>
            <person name="Hirani K."/>
            <person name="Hogues M."/>
            <person name="Jackson L."/>
            <person name="Jakkamsetti A."/>
            <person name="Javaid M."/>
            <person name="Jiang H."/>
            <person name="Korchina V."/>
            <person name="Kovar C."/>
            <person name="Lara F."/>
            <person name="Lee S."/>
            <person name="Mata R."/>
            <person name="Mathew T."/>
            <person name="Moen C."/>
            <person name="Morales K."/>
            <person name="Munidasa M."/>
            <person name="Nazareth L."/>
            <person name="Ngo R."/>
            <person name="Nguyen L."/>
            <person name="Okwuonu G."/>
            <person name="Ongeri F."/>
            <person name="Patil S."/>
            <person name="Petrosino J."/>
            <person name="Pham C."/>
            <person name="Pham P."/>
            <person name="Pu L.-L."/>
            <person name="Puazo M."/>
            <person name="Raj R."/>
            <person name="Reid J."/>
            <person name="Rouhana J."/>
            <person name="Saada N."/>
            <person name="Shang Y."/>
            <person name="Simmons D."/>
            <person name="Thornton R."/>
            <person name="Warren J."/>
            <person name="Weissenberger G."/>
            <person name="Zhang J."/>
            <person name="Zhang L."/>
            <person name="Zhou C."/>
            <person name="Zhu D."/>
            <person name="Muzny D."/>
            <person name="Worley K."/>
            <person name="Gibbs R."/>
        </authorList>
    </citation>
    <scope>NUCLEOTIDE SEQUENCE [LARGE SCALE GENOMIC DNA]</scope>
    <source>
        <strain evidence="2 3">DSM 17361</strain>
    </source>
</reference>
<dbReference type="Gene3D" id="2.60.40.2370">
    <property type="entry name" value="NigD-like, C-terminal beta sandwich domain"/>
    <property type="match status" value="1"/>
</dbReference>
<dbReference type="Proteomes" id="UP000003160">
    <property type="component" value="Unassembled WGS sequence"/>
</dbReference>
<dbReference type="InterPro" id="IPR035376">
    <property type="entry name" value="NigD_C"/>
</dbReference>
<evidence type="ECO:0000313" key="2">
    <source>
        <dbReference type="EMBL" id="EFA44204.1"/>
    </source>
</evidence>
<dbReference type="InterPro" id="IPR038143">
    <property type="entry name" value="NigD-like_C_dom_sf"/>
</dbReference>
<proteinExistence type="predicted"/>
<gene>
    <name evidence="2" type="ORF">HMPREF0645_1358</name>
</gene>